<organism evidence="9">
    <name type="scientific">Manihot esculenta</name>
    <name type="common">Cassava</name>
    <name type="synonym">Jatropha manihot</name>
    <dbReference type="NCBI Taxonomy" id="3983"/>
    <lineage>
        <taxon>Eukaryota</taxon>
        <taxon>Viridiplantae</taxon>
        <taxon>Streptophyta</taxon>
        <taxon>Embryophyta</taxon>
        <taxon>Tracheophyta</taxon>
        <taxon>Spermatophyta</taxon>
        <taxon>Magnoliopsida</taxon>
        <taxon>eudicotyledons</taxon>
        <taxon>Gunneridae</taxon>
        <taxon>Pentapetalae</taxon>
        <taxon>rosids</taxon>
        <taxon>fabids</taxon>
        <taxon>Malpighiales</taxon>
        <taxon>Euphorbiaceae</taxon>
        <taxon>Crotonoideae</taxon>
        <taxon>Manihoteae</taxon>
        <taxon>Manihot</taxon>
    </lineage>
</organism>
<keyword evidence="4 6" id="KW-0804">Transcription</keyword>
<accession>A0A2C9UFY3</accession>
<evidence type="ECO:0000256" key="5">
    <source>
        <dbReference type="ARBA" id="ARBA00023242"/>
    </source>
</evidence>
<dbReference type="GO" id="GO:0005634">
    <property type="term" value="C:nucleus"/>
    <property type="evidence" value="ECO:0007669"/>
    <property type="project" value="UniProtKB-SubCell"/>
</dbReference>
<dbReference type="PANTHER" id="PTHR33057:SF114">
    <property type="entry name" value="TRANSCRIPTION REPRESSOR-RELATED"/>
    <property type="match status" value="1"/>
</dbReference>
<reference evidence="9" key="1">
    <citation type="submission" date="2016-02" db="EMBL/GenBank/DDBJ databases">
        <title>WGS assembly of Manihot esculenta.</title>
        <authorList>
            <person name="Bredeson J.V."/>
            <person name="Prochnik S.E."/>
            <person name="Lyons J.B."/>
            <person name="Schmutz J."/>
            <person name="Grimwood J."/>
            <person name="Vrebalov J."/>
            <person name="Bart R.S."/>
            <person name="Amuge T."/>
            <person name="Ferguson M.E."/>
            <person name="Green R."/>
            <person name="Putnam N."/>
            <person name="Stites J."/>
            <person name="Rounsley S."/>
            <person name="Rokhsar D.S."/>
        </authorList>
    </citation>
    <scope>NUCLEOTIDE SEQUENCE [LARGE SCALE GENOMIC DNA]</scope>
    <source>
        <tissue evidence="9">Leaf</tissue>
    </source>
</reference>
<dbReference type="PANTHER" id="PTHR33057">
    <property type="entry name" value="TRANSCRIPTION REPRESSOR OFP7-RELATED"/>
    <property type="match status" value="1"/>
</dbReference>
<keyword evidence="3 6" id="KW-0805">Transcription regulation</keyword>
<gene>
    <name evidence="9" type="ORF">MANES_15G109100</name>
</gene>
<keyword evidence="2 6" id="KW-0678">Repressor</keyword>
<dbReference type="GO" id="GO:0045892">
    <property type="term" value="P:negative regulation of DNA-templated transcription"/>
    <property type="evidence" value="ECO:0007669"/>
    <property type="project" value="UniProtKB-UniRule"/>
</dbReference>
<keyword evidence="5 6" id="KW-0539">Nucleus</keyword>
<dbReference type="PROSITE" id="PS51754">
    <property type="entry name" value="OVATE"/>
    <property type="match status" value="1"/>
</dbReference>
<evidence type="ECO:0000256" key="4">
    <source>
        <dbReference type="ARBA" id="ARBA00023163"/>
    </source>
</evidence>
<comment type="subcellular location">
    <subcellularLocation>
        <location evidence="1 6">Nucleus</location>
    </subcellularLocation>
</comment>
<feature type="domain" description="OVATE" evidence="8">
    <location>
        <begin position="94"/>
        <end position="153"/>
    </location>
</feature>
<dbReference type="Pfam" id="PF04844">
    <property type="entry name" value="Ovate"/>
    <property type="match status" value="1"/>
</dbReference>
<dbReference type="NCBIfam" id="TIGR01568">
    <property type="entry name" value="A_thal_3678"/>
    <property type="match status" value="1"/>
</dbReference>
<evidence type="ECO:0000256" key="3">
    <source>
        <dbReference type="ARBA" id="ARBA00023015"/>
    </source>
</evidence>
<dbReference type="AlphaFoldDB" id="A0A2C9UFY3"/>
<evidence type="ECO:0000256" key="7">
    <source>
        <dbReference type="SAM" id="Coils"/>
    </source>
</evidence>
<evidence type="ECO:0000256" key="6">
    <source>
        <dbReference type="RuleBase" id="RU367028"/>
    </source>
</evidence>
<proteinExistence type="predicted"/>
<name>A0A2C9UFY3_MANES</name>
<dbReference type="EMBL" id="CM004401">
    <property type="protein sequence ID" value="OAY28987.1"/>
    <property type="molecule type" value="Genomic_DNA"/>
</dbReference>
<dbReference type="OMA" id="LCCSCRF"/>
<dbReference type="STRING" id="3983.A0A2C9UFY3"/>
<feature type="coiled-coil region" evidence="7">
    <location>
        <begin position="54"/>
        <end position="84"/>
    </location>
</feature>
<evidence type="ECO:0000313" key="9">
    <source>
        <dbReference type="EMBL" id="OAY28987.1"/>
    </source>
</evidence>
<dbReference type="InterPro" id="IPR038933">
    <property type="entry name" value="Ovate"/>
</dbReference>
<dbReference type="InterPro" id="IPR006458">
    <property type="entry name" value="Ovate_C"/>
</dbReference>
<protein>
    <recommendedName>
        <fullName evidence="6">Transcription repressor</fullName>
    </recommendedName>
    <alternativeName>
        <fullName evidence="6">Ovate family protein</fullName>
    </alternativeName>
</protein>
<evidence type="ECO:0000256" key="2">
    <source>
        <dbReference type="ARBA" id="ARBA00022491"/>
    </source>
</evidence>
<comment type="function">
    <text evidence="6">Transcriptional repressor that regulates multiple aspects of plant growth and development.</text>
</comment>
<keyword evidence="7" id="KW-0175">Coiled coil</keyword>
<evidence type="ECO:0000256" key="1">
    <source>
        <dbReference type="ARBA" id="ARBA00004123"/>
    </source>
</evidence>
<evidence type="ECO:0000259" key="8">
    <source>
        <dbReference type="PROSITE" id="PS51754"/>
    </source>
</evidence>
<sequence length="161" mass="18915">MKSSREYKKQQQKIQQRGCRALCCSCRLSVSSSEEAAESSSASDRYASISSLAHAMVQERLDQMIREKQQMEARHKERRRLKNEGIKFVVMVAMEKSSYDPREDFRESMVEMILANRLQEPKDLRSLLNYYISMNSQDYHGIILEVFHEVCTNLFLYCKCH</sequence>